<dbReference type="GO" id="GO:0005524">
    <property type="term" value="F:ATP binding"/>
    <property type="evidence" value="ECO:0007669"/>
    <property type="project" value="UniProtKB-KW"/>
</dbReference>
<accession>E4KM30</accession>
<comment type="similarity">
    <text evidence="2">Belongs to the PhoH family.</text>
</comment>
<feature type="domain" description="PhoH-like protein" evidence="8">
    <location>
        <begin position="115"/>
        <end position="317"/>
    </location>
</feature>
<evidence type="ECO:0000313" key="9">
    <source>
        <dbReference type="EMBL" id="EFR31944.1"/>
    </source>
</evidence>
<name>E4KM30_9LACT</name>
<evidence type="ECO:0000256" key="2">
    <source>
        <dbReference type="ARBA" id="ARBA00010393"/>
    </source>
</evidence>
<proteinExistence type="inferred from homology"/>
<dbReference type="FunFam" id="3.40.50.300:FF:000013">
    <property type="entry name" value="PhoH family ATPase"/>
    <property type="match status" value="1"/>
</dbReference>
<dbReference type="Proteomes" id="UP000005990">
    <property type="component" value="Unassembled WGS sequence"/>
</dbReference>
<dbReference type="InterPro" id="IPR027417">
    <property type="entry name" value="P-loop_NTPase"/>
</dbReference>
<dbReference type="RefSeq" id="WP_006417430.1">
    <property type="nucleotide sequence ID" value="NZ_AENN01000001.1"/>
</dbReference>
<dbReference type="GO" id="GO:0005829">
    <property type="term" value="C:cytosol"/>
    <property type="evidence" value="ECO:0007669"/>
    <property type="project" value="TreeGrafter"/>
</dbReference>
<organism evidence="9 10">
    <name type="scientific">Eremococcus coleocola ACS-139-V-Col8</name>
    <dbReference type="NCBI Taxonomy" id="908337"/>
    <lineage>
        <taxon>Bacteria</taxon>
        <taxon>Bacillati</taxon>
        <taxon>Bacillota</taxon>
        <taxon>Bacilli</taxon>
        <taxon>Lactobacillales</taxon>
        <taxon>Aerococcaceae</taxon>
        <taxon>Eremococcus</taxon>
    </lineage>
</organism>
<feature type="region of interest" description="Disordered" evidence="7">
    <location>
        <begin position="328"/>
        <end position="386"/>
    </location>
</feature>
<evidence type="ECO:0000256" key="5">
    <source>
        <dbReference type="ARBA" id="ARBA00022840"/>
    </source>
</evidence>
<evidence type="ECO:0000259" key="8">
    <source>
        <dbReference type="Pfam" id="PF02562"/>
    </source>
</evidence>
<evidence type="ECO:0000256" key="7">
    <source>
        <dbReference type="SAM" id="MobiDB-lite"/>
    </source>
</evidence>
<dbReference type="OrthoDB" id="9773137at2"/>
<sequence>MSQKNAYSTKVVISNPDWLLAILGNHDKYIHLIEENFNVEFSNRGENLTISGQDSDEVDQVAALIHQLVHLLERGITPRSMDVMTAIKMAKKQTLDYFLALYDKVVGRAYDGKPIRPKNYGQLQYVEAIRKQDVVFGIGPAGTGKTFLAVVMAVQALRDNQIKKIILTRPAVEAGENLGFLPGDLKEKVDPYLRPIYDALYAIYGTEQTNRLMERGVIEIAPLAYMRGRTLDDAFVILDEAQNTTVAQMKMFLTRLGFGSKMIVNGDKTQIDLPGGVKSGLVDAEHKLKGLNRIKFVAFDEYDVVRHPVVADIIRAYSGPLNNNLNVKTPQSLGKLPDESLEPSLGSPVDNESNKLDKAEPASIDTNATEDVKPLSSLSSRDLENE</sequence>
<protein>
    <recommendedName>
        <fullName evidence="6">PhoH-like protein</fullName>
    </recommendedName>
</protein>
<evidence type="ECO:0000256" key="1">
    <source>
        <dbReference type="ARBA" id="ARBA00004496"/>
    </source>
</evidence>
<evidence type="ECO:0000313" key="10">
    <source>
        <dbReference type="Proteomes" id="UP000005990"/>
    </source>
</evidence>
<dbReference type="Pfam" id="PF02562">
    <property type="entry name" value="PhoH"/>
    <property type="match status" value="1"/>
</dbReference>
<dbReference type="eggNOG" id="COG1702">
    <property type="taxonomic scope" value="Bacteria"/>
</dbReference>
<evidence type="ECO:0000256" key="6">
    <source>
        <dbReference type="ARBA" id="ARBA00039970"/>
    </source>
</evidence>
<dbReference type="PANTHER" id="PTHR30473">
    <property type="entry name" value="PROTEIN PHOH"/>
    <property type="match status" value="1"/>
</dbReference>
<keyword evidence="5" id="KW-0067">ATP-binding</keyword>
<dbReference type="InterPro" id="IPR051451">
    <property type="entry name" value="PhoH2-like"/>
</dbReference>
<dbReference type="EMBL" id="AENN01000001">
    <property type="protein sequence ID" value="EFR31944.1"/>
    <property type="molecule type" value="Genomic_DNA"/>
</dbReference>
<dbReference type="PANTHER" id="PTHR30473:SF1">
    <property type="entry name" value="PHOH-LIKE PROTEIN"/>
    <property type="match status" value="1"/>
</dbReference>
<dbReference type="AlphaFoldDB" id="E4KM30"/>
<reference evidence="9 10" key="1">
    <citation type="submission" date="2010-10" db="EMBL/GenBank/DDBJ databases">
        <authorList>
            <person name="Durkin A.S."/>
            <person name="Madupu R."/>
            <person name="Torralba M."/>
            <person name="Gillis M."/>
            <person name="Methe B."/>
            <person name="Sutton G."/>
            <person name="Nelson K.E."/>
        </authorList>
    </citation>
    <scope>NUCLEOTIDE SEQUENCE [LARGE SCALE GENOMIC DNA]</scope>
    <source>
        <strain evidence="9 10">ACS-139-V-Col8</strain>
    </source>
</reference>
<keyword evidence="4" id="KW-0547">Nucleotide-binding</keyword>
<dbReference type="STRING" id="908337.HMPREF9257_1013"/>
<evidence type="ECO:0000256" key="3">
    <source>
        <dbReference type="ARBA" id="ARBA00022490"/>
    </source>
</evidence>
<gene>
    <name evidence="9" type="ORF">HMPREF9257_1013</name>
</gene>
<dbReference type="Gene3D" id="3.40.50.300">
    <property type="entry name" value="P-loop containing nucleotide triphosphate hydrolases"/>
    <property type="match status" value="1"/>
</dbReference>
<evidence type="ECO:0000256" key="4">
    <source>
        <dbReference type="ARBA" id="ARBA00022741"/>
    </source>
</evidence>
<keyword evidence="10" id="KW-1185">Reference proteome</keyword>
<comment type="caution">
    <text evidence="9">The sequence shown here is derived from an EMBL/GenBank/DDBJ whole genome shotgun (WGS) entry which is preliminary data.</text>
</comment>
<dbReference type="InterPro" id="IPR003714">
    <property type="entry name" value="PhoH"/>
</dbReference>
<dbReference type="SUPFAM" id="SSF52540">
    <property type="entry name" value="P-loop containing nucleoside triphosphate hydrolases"/>
    <property type="match status" value="1"/>
</dbReference>
<keyword evidence="3" id="KW-0963">Cytoplasm</keyword>
<comment type="subcellular location">
    <subcellularLocation>
        <location evidence="1">Cytoplasm</location>
    </subcellularLocation>
</comment>